<reference evidence="2 3" key="1">
    <citation type="journal article" date="2015" name="Nature">
        <title>rRNA introns, odd ribosomes, and small enigmatic genomes across a large radiation of phyla.</title>
        <authorList>
            <person name="Brown C.T."/>
            <person name="Hug L.A."/>
            <person name="Thomas B.C."/>
            <person name="Sharon I."/>
            <person name="Castelle C.J."/>
            <person name="Singh A."/>
            <person name="Wilkins M.J."/>
            <person name="Williams K.H."/>
            <person name="Banfield J.F."/>
        </authorList>
    </citation>
    <scope>NUCLEOTIDE SEQUENCE [LARGE SCALE GENOMIC DNA]</scope>
</reference>
<dbReference type="AlphaFoldDB" id="A0A0G1NNV7"/>
<proteinExistence type="predicted"/>
<dbReference type="InterPro" id="IPR011055">
    <property type="entry name" value="Dup_hybrid_motif"/>
</dbReference>
<dbReference type="InterPro" id="IPR016047">
    <property type="entry name" value="M23ase_b-sheet_dom"/>
</dbReference>
<dbReference type="PANTHER" id="PTHR21666">
    <property type="entry name" value="PEPTIDASE-RELATED"/>
    <property type="match status" value="1"/>
</dbReference>
<evidence type="ECO:0000313" key="3">
    <source>
        <dbReference type="Proteomes" id="UP000034643"/>
    </source>
</evidence>
<gene>
    <name evidence="2" type="ORF">UX34_C0034G0002</name>
</gene>
<organism evidence="2 3">
    <name type="scientific">Candidatus Woesebacteria bacterium GW2011_GWF1_46_13</name>
    <dbReference type="NCBI Taxonomy" id="1618602"/>
    <lineage>
        <taxon>Bacteria</taxon>
        <taxon>Candidatus Woeseibacteriota</taxon>
    </lineage>
</organism>
<comment type="caution">
    <text evidence="2">The sequence shown here is derived from an EMBL/GenBank/DDBJ whole genome shotgun (WGS) entry which is preliminary data.</text>
</comment>
<accession>A0A0G1NNV7</accession>
<feature type="domain" description="M23ase beta-sheet core" evidence="1">
    <location>
        <begin position="120"/>
        <end position="215"/>
    </location>
</feature>
<dbReference type="EMBL" id="LCLV01000034">
    <property type="protein sequence ID" value="KKU22007.1"/>
    <property type="molecule type" value="Genomic_DNA"/>
</dbReference>
<evidence type="ECO:0000313" key="2">
    <source>
        <dbReference type="EMBL" id="KKU22007.1"/>
    </source>
</evidence>
<sequence length="222" mass="24779">MTKLTLNLPKYRLYISLAERRGSLFGEPLIPNIEEIRKDKRGHKFSRFFRHIFGHKSIRKILGGNLALMLLASTLMPTNSLATIEVEDTVIEETNTPLTTKRNVRYPTKEVKITQGYGLFHPGIDFDGVTGDKVYPVKDGHIEAISLSKYAYGNAIIVNHGDGLSSLYAHLSKINVNEGQEVTTNTVIGEMGATGRAFGDHLHLEVYQSGRTVNPYNVLPRL</sequence>
<dbReference type="Gene3D" id="2.70.70.10">
    <property type="entry name" value="Glucose Permease (Domain IIA)"/>
    <property type="match status" value="1"/>
</dbReference>
<evidence type="ECO:0000259" key="1">
    <source>
        <dbReference type="Pfam" id="PF01551"/>
    </source>
</evidence>
<dbReference type="Pfam" id="PF01551">
    <property type="entry name" value="Peptidase_M23"/>
    <property type="match status" value="1"/>
</dbReference>
<dbReference type="InterPro" id="IPR050570">
    <property type="entry name" value="Cell_wall_metabolism_enzyme"/>
</dbReference>
<dbReference type="Proteomes" id="UP000034643">
    <property type="component" value="Unassembled WGS sequence"/>
</dbReference>
<dbReference type="GO" id="GO:0004222">
    <property type="term" value="F:metalloendopeptidase activity"/>
    <property type="evidence" value="ECO:0007669"/>
    <property type="project" value="TreeGrafter"/>
</dbReference>
<dbReference type="CDD" id="cd12797">
    <property type="entry name" value="M23_peptidase"/>
    <property type="match status" value="1"/>
</dbReference>
<name>A0A0G1NNV7_9BACT</name>
<dbReference type="SUPFAM" id="SSF51261">
    <property type="entry name" value="Duplicated hybrid motif"/>
    <property type="match status" value="1"/>
</dbReference>
<protein>
    <submittedName>
        <fullName evidence="2">Peptidase, M23/M37 family</fullName>
    </submittedName>
</protein>
<dbReference type="PANTHER" id="PTHR21666:SF270">
    <property type="entry name" value="MUREIN HYDROLASE ACTIVATOR ENVC"/>
    <property type="match status" value="1"/>
</dbReference>